<comment type="caution">
    <text evidence="1">The sequence shown here is derived from an EMBL/GenBank/DDBJ whole genome shotgun (WGS) entry which is preliminary data.</text>
</comment>
<dbReference type="EMBL" id="LQYT01000037">
    <property type="protein sequence ID" value="KYD19847.1"/>
    <property type="molecule type" value="Genomic_DNA"/>
</dbReference>
<dbReference type="Proteomes" id="UP000075683">
    <property type="component" value="Unassembled WGS sequence"/>
</dbReference>
<accession>A0A150M5F8</accession>
<evidence type="ECO:0000313" key="1">
    <source>
        <dbReference type="EMBL" id="KYD19847.1"/>
    </source>
</evidence>
<proteinExistence type="predicted"/>
<protein>
    <submittedName>
        <fullName evidence="1">Uncharacterized protein</fullName>
    </submittedName>
</protein>
<name>A0A150M5F8_9BACI</name>
<organism evidence="1 2">
    <name type="scientific">Caldibacillus debilis</name>
    <dbReference type="NCBI Taxonomy" id="301148"/>
    <lineage>
        <taxon>Bacteria</taxon>
        <taxon>Bacillati</taxon>
        <taxon>Bacillota</taxon>
        <taxon>Bacilli</taxon>
        <taxon>Bacillales</taxon>
        <taxon>Bacillaceae</taxon>
        <taxon>Caldibacillus</taxon>
    </lineage>
</organism>
<gene>
    <name evidence="1" type="ORF">B4135_0746</name>
</gene>
<reference evidence="1 2" key="1">
    <citation type="submission" date="2016-01" db="EMBL/GenBank/DDBJ databases">
        <title>Draft Genome Sequences of Seven Thermophilic Sporeformers Isolated from Foods.</title>
        <authorList>
            <person name="Berendsen E.M."/>
            <person name="Wells-Bennik M.H."/>
            <person name="Krawcyk A.O."/>
            <person name="De Jong A."/>
            <person name="Holsappel S."/>
            <person name="Eijlander R.T."/>
            <person name="Kuipers O.P."/>
        </authorList>
    </citation>
    <scope>NUCLEOTIDE SEQUENCE [LARGE SCALE GENOMIC DNA]</scope>
    <source>
        <strain evidence="1 2">B4135</strain>
    </source>
</reference>
<dbReference type="STRING" id="301148.B4135_0746"/>
<evidence type="ECO:0000313" key="2">
    <source>
        <dbReference type="Proteomes" id="UP000075683"/>
    </source>
</evidence>
<sequence length="51" mass="6030">MCPFGAWRFFGFFISFYEGNGKNRTFCGRSRFSQSRHKGLSTPIYIERKGR</sequence>
<dbReference type="AlphaFoldDB" id="A0A150M5F8"/>